<sequence>MDILNNYIMCKIRFIFIIIIVLFTFNCQKRVKKMELSTRNVIDSNKTKFLTSFYFKESRIKEDKYDVQFYGNETAYNELILYYSYNKLRIDEILPYTLIMVERHKKFNYCTNVVENIIQFYTNKSSNQYIDGTDKGIFEYLKLLKLLDVATKQYCLNYVTLGASNNDPLSLKYLEVLYRNGLILDKNINKADILKEKYEQLSSLPKI</sequence>
<protein>
    <submittedName>
        <fullName evidence="2">Uncharacterized protein</fullName>
    </submittedName>
</protein>
<dbReference type="AlphaFoldDB" id="A0A2H3KC26"/>
<keyword evidence="1" id="KW-1133">Transmembrane helix</keyword>
<dbReference type="Proteomes" id="UP000220828">
    <property type="component" value="Unassembled WGS sequence"/>
</dbReference>
<evidence type="ECO:0000313" key="2">
    <source>
        <dbReference type="EMBL" id="PDS24829.1"/>
    </source>
</evidence>
<reference evidence="2 3" key="1">
    <citation type="submission" date="2017-09" db="EMBL/GenBank/DDBJ databases">
        <title>Whole genomes of Flavobacteriaceae.</title>
        <authorList>
            <person name="Stine C."/>
            <person name="Li C."/>
            <person name="Tadesse D."/>
        </authorList>
    </citation>
    <scope>NUCLEOTIDE SEQUENCE [LARGE SCALE GENOMIC DNA]</scope>
    <source>
        <strain evidence="2 3">ATCC 35036</strain>
    </source>
</reference>
<name>A0A2H3KC26_9FLAO</name>
<feature type="transmembrane region" description="Helical" evidence="1">
    <location>
        <begin position="6"/>
        <end position="25"/>
    </location>
</feature>
<accession>A0A2H3KC26</accession>
<keyword evidence="1" id="KW-0812">Transmembrane</keyword>
<keyword evidence="1" id="KW-0472">Membrane</keyword>
<organism evidence="2 3">
    <name type="scientific">Flavobacterium branchiophilum</name>
    <dbReference type="NCBI Taxonomy" id="55197"/>
    <lineage>
        <taxon>Bacteria</taxon>
        <taxon>Pseudomonadati</taxon>
        <taxon>Bacteroidota</taxon>
        <taxon>Flavobacteriia</taxon>
        <taxon>Flavobacteriales</taxon>
        <taxon>Flavobacteriaceae</taxon>
        <taxon>Flavobacterium</taxon>
    </lineage>
</organism>
<evidence type="ECO:0000313" key="3">
    <source>
        <dbReference type="Proteomes" id="UP000220828"/>
    </source>
</evidence>
<proteinExistence type="predicted"/>
<gene>
    <name evidence="2" type="ORF">B0A77_06800</name>
</gene>
<comment type="caution">
    <text evidence="2">The sequence shown here is derived from an EMBL/GenBank/DDBJ whole genome shotgun (WGS) entry which is preliminary data.</text>
</comment>
<dbReference type="EMBL" id="PCMW01000035">
    <property type="protein sequence ID" value="PDS24829.1"/>
    <property type="molecule type" value="Genomic_DNA"/>
</dbReference>
<evidence type="ECO:0000256" key="1">
    <source>
        <dbReference type="SAM" id="Phobius"/>
    </source>
</evidence>